<name>A0ABP7V268_9BACI</name>
<dbReference type="RefSeq" id="WP_344909450.1">
    <property type="nucleotide sequence ID" value="NZ_BAABDL010000008.1"/>
</dbReference>
<organism evidence="1 2">
    <name type="scientific">Amphibacillus indicireducens</name>
    <dbReference type="NCBI Taxonomy" id="1076330"/>
    <lineage>
        <taxon>Bacteria</taxon>
        <taxon>Bacillati</taxon>
        <taxon>Bacillota</taxon>
        <taxon>Bacilli</taxon>
        <taxon>Bacillales</taxon>
        <taxon>Bacillaceae</taxon>
        <taxon>Amphibacillus</taxon>
    </lineage>
</organism>
<dbReference type="Proteomes" id="UP001501734">
    <property type="component" value="Unassembled WGS sequence"/>
</dbReference>
<reference evidence="2" key="1">
    <citation type="journal article" date="2019" name="Int. J. Syst. Evol. Microbiol.">
        <title>The Global Catalogue of Microorganisms (GCM) 10K type strain sequencing project: providing services to taxonomists for standard genome sequencing and annotation.</title>
        <authorList>
            <consortium name="The Broad Institute Genomics Platform"/>
            <consortium name="The Broad Institute Genome Sequencing Center for Infectious Disease"/>
            <person name="Wu L."/>
            <person name="Ma J."/>
        </authorList>
    </citation>
    <scope>NUCLEOTIDE SEQUENCE [LARGE SCALE GENOMIC DNA]</scope>
    <source>
        <strain evidence="2">JCM 17250</strain>
    </source>
</reference>
<sequence>MSLTILSIAEFSSESFNFIVQTFFIFNISLVIFDILTTQENSDFISLYNSIFHKNKDYLSCIPLLFSSGVRPCELNLSNLEFKDKKWNIYLNYYKYYQSLDRNEQEKALRIIRQLKKDMTVYTSEVDEFFKANINYEFLFCCFLTNDIKTAKNVYQEIQENHKEVHPLCKPRSLASYELLINENVKESQKTYEECYQDFHVPFFKGMEIFEKSMAEKYNFVS</sequence>
<evidence type="ECO:0000313" key="1">
    <source>
        <dbReference type="EMBL" id="GAA4057924.1"/>
    </source>
</evidence>
<gene>
    <name evidence="1" type="ORF">GCM10022410_01540</name>
</gene>
<keyword evidence="2" id="KW-1185">Reference proteome</keyword>
<proteinExistence type="predicted"/>
<dbReference type="EMBL" id="BAABDL010000008">
    <property type="protein sequence ID" value="GAA4057924.1"/>
    <property type="molecule type" value="Genomic_DNA"/>
</dbReference>
<comment type="caution">
    <text evidence="1">The sequence shown here is derived from an EMBL/GenBank/DDBJ whole genome shotgun (WGS) entry which is preliminary data.</text>
</comment>
<evidence type="ECO:0000313" key="2">
    <source>
        <dbReference type="Proteomes" id="UP001501734"/>
    </source>
</evidence>
<protein>
    <submittedName>
        <fullName evidence="1">Uncharacterized protein</fullName>
    </submittedName>
</protein>
<accession>A0ABP7V268</accession>